<dbReference type="VEuPathDB" id="FungiDB:ASPWEDRAFT_176179"/>
<dbReference type="RefSeq" id="XP_040684753.1">
    <property type="nucleotide sequence ID" value="XM_040831469.1"/>
</dbReference>
<protein>
    <submittedName>
        <fullName evidence="1">Uncharacterized protein</fullName>
    </submittedName>
</protein>
<accession>A0A1L9R828</accession>
<keyword evidence="2" id="KW-1185">Reference proteome</keyword>
<gene>
    <name evidence="1" type="ORF">ASPWEDRAFT_176179</name>
</gene>
<dbReference type="GeneID" id="63747317"/>
<sequence>MSEEPLKAPVFFRPLSAAKLQAYPITEHKETLSHLAMLDDTLKNMPRHSAISIANALCSRLTWEVEGLCRANTPEDDEDEREEGPFIRLTEWRYRGGFTKSIFKDNIVDTIFREKSPEFSPVAA</sequence>
<reference evidence="2" key="1">
    <citation type="journal article" date="2017" name="Genome Biol.">
        <title>Comparative genomics reveals high biological diversity and specific adaptations in the industrially and medically important fungal genus Aspergillus.</title>
        <authorList>
            <person name="de Vries R.P."/>
            <person name="Riley R."/>
            <person name="Wiebenga A."/>
            <person name="Aguilar-Osorio G."/>
            <person name="Amillis S."/>
            <person name="Uchima C.A."/>
            <person name="Anderluh G."/>
            <person name="Asadollahi M."/>
            <person name="Askin M."/>
            <person name="Barry K."/>
            <person name="Battaglia E."/>
            <person name="Bayram O."/>
            <person name="Benocci T."/>
            <person name="Braus-Stromeyer S.A."/>
            <person name="Caldana C."/>
            <person name="Canovas D."/>
            <person name="Cerqueira G.C."/>
            <person name="Chen F."/>
            <person name="Chen W."/>
            <person name="Choi C."/>
            <person name="Clum A."/>
            <person name="Dos Santos R.A."/>
            <person name="Damasio A.R."/>
            <person name="Diallinas G."/>
            <person name="Emri T."/>
            <person name="Fekete E."/>
            <person name="Flipphi M."/>
            <person name="Freyberg S."/>
            <person name="Gallo A."/>
            <person name="Gournas C."/>
            <person name="Habgood R."/>
            <person name="Hainaut M."/>
            <person name="Harispe M.L."/>
            <person name="Henrissat B."/>
            <person name="Hilden K.S."/>
            <person name="Hope R."/>
            <person name="Hossain A."/>
            <person name="Karabika E."/>
            <person name="Karaffa L."/>
            <person name="Karanyi Z."/>
            <person name="Krasevec N."/>
            <person name="Kuo A."/>
            <person name="Kusch H."/>
            <person name="LaButti K."/>
            <person name="Lagendijk E.L."/>
            <person name="Lapidus A."/>
            <person name="Levasseur A."/>
            <person name="Lindquist E."/>
            <person name="Lipzen A."/>
            <person name="Logrieco A.F."/>
            <person name="MacCabe A."/>
            <person name="Maekelae M.R."/>
            <person name="Malavazi I."/>
            <person name="Melin P."/>
            <person name="Meyer V."/>
            <person name="Mielnichuk N."/>
            <person name="Miskei M."/>
            <person name="Molnar A.P."/>
            <person name="Mule G."/>
            <person name="Ngan C.Y."/>
            <person name="Orejas M."/>
            <person name="Orosz E."/>
            <person name="Ouedraogo J.P."/>
            <person name="Overkamp K.M."/>
            <person name="Park H.-S."/>
            <person name="Perrone G."/>
            <person name="Piumi F."/>
            <person name="Punt P.J."/>
            <person name="Ram A.F."/>
            <person name="Ramon A."/>
            <person name="Rauscher S."/>
            <person name="Record E."/>
            <person name="Riano-Pachon D.M."/>
            <person name="Robert V."/>
            <person name="Roehrig J."/>
            <person name="Ruller R."/>
            <person name="Salamov A."/>
            <person name="Salih N.S."/>
            <person name="Samson R.A."/>
            <person name="Sandor E."/>
            <person name="Sanguinetti M."/>
            <person name="Schuetze T."/>
            <person name="Sepcic K."/>
            <person name="Shelest E."/>
            <person name="Sherlock G."/>
            <person name="Sophianopoulou V."/>
            <person name="Squina F.M."/>
            <person name="Sun H."/>
            <person name="Susca A."/>
            <person name="Todd R.B."/>
            <person name="Tsang A."/>
            <person name="Unkles S.E."/>
            <person name="van de Wiele N."/>
            <person name="van Rossen-Uffink D."/>
            <person name="Oliveira J.V."/>
            <person name="Vesth T.C."/>
            <person name="Visser J."/>
            <person name="Yu J.-H."/>
            <person name="Zhou M."/>
            <person name="Andersen M.R."/>
            <person name="Archer D.B."/>
            <person name="Baker S.E."/>
            <person name="Benoit I."/>
            <person name="Brakhage A.A."/>
            <person name="Braus G.H."/>
            <person name="Fischer R."/>
            <person name="Frisvad J.C."/>
            <person name="Goldman G.H."/>
            <person name="Houbraken J."/>
            <person name="Oakley B."/>
            <person name="Pocsi I."/>
            <person name="Scazzocchio C."/>
            <person name="Seiboth B."/>
            <person name="vanKuyk P.A."/>
            <person name="Wortman J."/>
            <person name="Dyer P.S."/>
            <person name="Grigoriev I.V."/>
        </authorList>
    </citation>
    <scope>NUCLEOTIDE SEQUENCE [LARGE SCALE GENOMIC DNA]</scope>
    <source>
        <strain evidence="2">DTO 134E9</strain>
    </source>
</reference>
<organism evidence="1 2">
    <name type="scientific">Aspergillus wentii DTO 134E9</name>
    <dbReference type="NCBI Taxonomy" id="1073089"/>
    <lineage>
        <taxon>Eukaryota</taxon>
        <taxon>Fungi</taxon>
        <taxon>Dikarya</taxon>
        <taxon>Ascomycota</taxon>
        <taxon>Pezizomycotina</taxon>
        <taxon>Eurotiomycetes</taxon>
        <taxon>Eurotiomycetidae</taxon>
        <taxon>Eurotiales</taxon>
        <taxon>Aspergillaceae</taxon>
        <taxon>Aspergillus</taxon>
        <taxon>Aspergillus subgen. Cremei</taxon>
    </lineage>
</organism>
<dbReference type="EMBL" id="KV878216">
    <property type="protein sequence ID" value="OJJ31076.1"/>
    <property type="molecule type" value="Genomic_DNA"/>
</dbReference>
<evidence type="ECO:0000313" key="2">
    <source>
        <dbReference type="Proteomes" id="UP000184383"/>
    </source>
</evidence>
<proteinExistence type="predicted"/>
<evidence type="ECO:0000313" key="1">
    <source>
        <dbReference type="EMBL" id="OJJ31076.1"/>
    </source>
</evidence>
<name>A0A1L9R828_ASPWE</name>
<dbReference type="AlphaFoldDB" id="A0A1L9R828"/>
<dbReference type="Proteomes" id="UP000184383">
    <property type="component" value="Unassembled WGS sequence"/>
</dbReference>